<evidence type="ECO:0000313" key="3">
    <source>
        <dbReference type="Proteomes" id="UP001082703"/>
    </source>
</evidence>
<sequence>MMDAKYFEEIKAREQAATPGPWYEEGWALPDEDTGEFTELGSTDPDAIFIAHARTDVPNLTVALREALDENAKLIAEVERLTDQHRCDTHNLEAMQTILDQQAKNCENLLAAKDQQIATLKAELQDSHQDHIDDFMRLKTEIATLGKALEMACERNADYAFCGGTDVMKAKHAKANYQHFIHQAQE</sequence>
<dbReference type="RefSeq" id="WP_268059245.1">
    <property type="nucleotide sequence ID" value="NZ_JAPOHA010000018.1"/>
</dbReference>
<name>A0ABT4BYU0_9FIRM</name>
<organism evidence="2 3">
    <name type="scientific">Caproiciproducens galactitolivorans</name>
    <dbReference type="NCBI Taxonomy" id="642589"/>
    <lineage>
        <taxon>Bacteria</taxon>
        <taxon>Bacillati</taxon>
        <taxon>Bacillota</taxon>
        <taxon>Clostridia</taxon>
        <taxon>Eubacteriales</taxon>
        <taxon>Acutalibacteraceae</taxon>
        <taxon>Caproiciproducens</taxon>
    </lineage>
</organism>
<dbReference type="Proteomes" id="UP001082703">
    <property type="component" value="Unassembled WGS sequence"/>
</dbReference>
<evidence type="ECO:0000256" key="1">
    <source>
        <dbReference type="SAM" id="Coils"/>
    </source>
</evidence>
<keyword evidence="3" id="KW-1185">Reference proteome</keyword>
<comment type="caution">
    <text evidence="2">The sequence shown here is derived from an EMBL/GenBank/DDBJ whole genome shotgun (WGS) entry which is preliminary data.</text>
</comment>
<evidence type="ECO:0000313" key="2">
    <source>
        <dbReference type="EMBL" id="MCY1715208.1"/>
    </source>
</evidence>
<evidence type="ECO:0008006" key="4">
    <source>
        <dbReference type="Google" id="ProtNLM"/>
    </source>
</evidence>
<accession>A0ABT4BYU0</accession>
<reference evidence="2 3" key="1">
    <citation type="submission" date="2022-11" db="EMBL/GenBank/DDBJ databases">
        <authorList>
            <person name="Caiyu Z."/>
        </authorList>
    </citation>
    <scope>NUCLEOTIDE SEQUENCE [LARGE SCALE GENOMIC DNA]</scope>
    <source>
        <strain evidence="2 3">YR-4</strain>
    </source>
</reference>
<proteinExistence type="predicted"/>
<protein>
    <recommendedName>
        <fullName evidence="4">Ead/Ea22-like family protein</fullName>
    </recommendedName>
</protein>
<feature type="coiled-coil region" evidence="1">
    <location>
        <begin position="64"/>
        <end position="130"/>
    </location>
</feature>
<dbReference type="EMBL" id="JAPOHA010000018">
    <property type="protein sequence ID" value="MCY1715208.1"/>
    <property type="molecule type" value="Genomic_DNA"/>
</dbReference>
<keyword evidence="1" id="KW-0175">Coiled coil</keyword>
<gene>
    <name evidence="2" type="ORF">OUY18_13215</name>
</gene>